<evidence type="ECO:0000256" key="1">
    <source>
        <dbReference type="ARBA" id="ARBA00004430"/>
    </source>
</evidence>
<name>C5KMU4_PERM5</name>
<dbReference type="OMA" id="WDFFYRQ"/>
<dbReference type="InterPro" id="IPR036322">
    <property type="entry name" value="WD40_repeat_dom_sf"/>
</dbReference>
<keyword evidence="9" id="KW-0505">Motor protein</keyword>
<dbReference type="GO" id="GO:0003341">
    <property type="term" value="P:cilium movement"/>
    <property type="evidence" value="ECO:0007669"/>
    <property type="project" value="TreeGrafter"/>
</dbReference>
<keyword evidence="6" id="KW-0677">Repeat</keyword>
<gene>
    <name evidence="13" type="ORF">Pmar_PMAR029322</name>
</gene>
<dbReference type="GO" id="GO:0045504">
    <property type="term" value="F:dynein heavy chain binding"/>
    <property type="evidence" value="ECO:0007669"/>
    <property type="project" value="TreeGrafter"/>
</dbReference>
<feature type="region of interest" description="Disordered" evidence="12">
    <location>
        <begin position="522"/>
        <end position="558"/>
    </location>
</feature>
<evidence type="ECO:0000256" key="6">
    <source>
        <dbReference type="ARBA" id="ARBA00022737"/>
    </source>
</evidence>
<evidence type="ECO:0000313" key="14">
    <source>
        <dbReference type="Proteomes" id="UP000007800"/>
    </source>
</evidence>
<evidence type="ECO:0000256" key="9">
    <source>
        <dbReference type="ARBA" id="ARBA00023175"/>
    </source>
</evidence>
<reference evidence="13 14" key="1">
    <citation type="submission" date="2008-07" db="EMBL/GenBank/DDBJ databases">
        <authorList>
            <person name="El-Sayed N."/>
            <person name="Caler E."/>
            <person name="Inman J."/>
            <person name="Amedeo P."/>
            <person name="Hass B."/>
            <person name="Wortman J."/>
        </authorList>
    </citation>
    <scope>NUCLEOTIDE SEQUENCE [LARGE SCALE GENOMIC DNA]</scope>
    <source>
        <strain evidence="14">ATCC 50983 / TXsc</strain>
    </source>
</reference>
<keyword evidence="8" id="KW-0969">Cilium</keyword>
<dbReference type="GO" id="GO:0036158">
    <property type="term" value="P:outer dynein arm assembly"/>
    <property type="evidence" value="ECO:0007669"/>
    <property type="project" value="TreeGrafter"/>
</dbReference>
<dbReference type="InterPro" id="IPR050687">
    <property type="entry name" value="Dynein_IC"/>
</dbReference>
<evidence type="ECO:0000256" key="3">
    <source>
        <dbReference type="ARBA" id="ARBA00022490"/>
    </source>
</evidence>
<keyword evidence="7" id="KW-0243">Dynein</keyword>
<dbReference type="GO" id="GO:0036157">
    <property type="term" value="C:outer dynein arm"/>
    <property type="evidence" value="ECO:0007669"/>
    <property type="project" value="TreeGrafter"/>
</dbReference>
<comment type="similarity">
    <text evidence="2">Belongs to the dynein intermediate chain family.</text>
</comment>
<feature type="compositionally biased region" description="Basic and acidic residues" evidence="12">
    <location>
        <begin position="528"/>
        <end position="541"/>
    </location>
</feature>
<evidence type="ECO:0000256" key="12">
    <source>
        <dbReference type="SAM" id="MobiDB-lite"/>
    </source>
</evidence>
<organism evidence="14">
    <name type="scientific">Perkinsus marinus (strain ATCC 50983 / TXsc)</name>
    <dbReference type="NCBI Taxonomy" id="423536"/>
    <lineage>
        <taxon>Eukaryota</taxon>
        <taxon>Sar</taxon>
        <taxon>Alveolata</taxon>
        <taxon>Perkinsozoa</taxon>
        <taxon>Perkinsea</taxon>
        <taxon>Perkinsida</taxon>
        <taxon>Perkinsidae</taxon>
        <taxon>Perkinsus</taxon>
    </lineage>
</organism>
<evidence type="ECO:0000256" key="8">
    <source>
        <dbReference type="ARBA" id="ARBA00023069"/>
    </source>
</evidence>
<evidence type="ECO:0000313" key="13">
    <source>
        <dbReference type="EMBL" id="EER14252.1"/>
    </source>
</evidence>
<protein>
    <submittedName>
        <fullName evidence="13">Cytoplasmic dynein intermediate chain, putative</fullName>
    </submittedName>
</protein>
<dbReference type="SMART" id="SM00320">
    <property type="entry name" value="WD40"/>
    <property type="match status" value="5"/>
</dbReference>
<dbReference type="InterPro" id="IPR001680">
    <property type="entry name" value="WD40_rpt"/>
</dbReference>
<keyword evidence="14" id="KW-1185">Reference proteome</keyword>
<dbReference type="OrthoDB" id="366230at2759"/>
<dbReference type="FunCoup" id="C5KMU4">
    <property type="interactions" value="2"/>
</dbReference>
<proteinExistence type="inferred from homology"/>
<dbReference type="PANTHER" id="PTHR12442">
    <property type="entry name" value="DYNEIN INTERMEDIATE CHAIN"/>
    <property type="match status" value="1"/>
</dbReference>
<sequence>MNEYDFVYTKLRKEFGKYCAFGDTDPKVLGNVEAKSEAMGNFRYKNPCTLTFDNRQVMSEHSANTDTVKTGNKGQVHVEGGWPKEVDCSEAQDTAKWRKRLDKDPQFGAAMRSLCGEAEQCISQNCTIDLFEDYFAGEEVQHQMQKMSASTVAVFRDQSRYGRSVSKISWHPDGGHRFVASYSVMQFQKLEDPLERSSYIWEVENPNYPVSELLPPSPLICTQYQTRNPDTLAGGAYDGLVFFFDVRQGSKPVGKSSFEQSHHDPVYDLVWLQSKTNSECATTSTDGRVLWWDTRNLLEPIDEIILTDGNRENPKQLGGCCLEWQQEAGPTKYLVGTEQGACIALNKKPKKPVEIGTWFGIEEKGGHSKHAGPVYSLHRNPQHVKYFMTVGDWSVKIWLEELKAPLMQTKPSPSFLTTGGWSPTRAGLFIAGRYDGYVDFWDYYYRMNEVCFSHRVSKAPVSTTAFQSNGGLLAVGDADGTVSLLQLCDELVHPVPNEKNAVAMIFEREMRREKNLEAIKKAQAGKTSRPDDDDHDHHAVEETDAADEAPAQIDQEEYMNREKAWLEEVGVKADTMTMGDK</sequence>
<evidence type="ECO:0000256" key="10">
    <source>
        <dbReference type="ARBA" id="ARBA00023212"/>
    </source>
</evidence>
<evidence type="ECO:0000256" key="11">
    <source>
        <dbReference type="ARBA" id="ARBA00023273"/>
    </source>
</evidence>
<comment type="subcellular location">
    <subcellularLocation>
        <location evidence="1">Cytoplasm</location>
        <location evidence="1">Cytoskeleton</location>
        <location evidence="1">Cilium axoneme</location>
    </subcellularLocation>
</comment>
<dbReference type="InParanoid" id="C5KMU4"/>
<dbReference type="Gene3D" id="2.130.10.10">
    <property type="entry name" value="YVTN repeat-like/Quinoprotein amine dehydrogenase"/>
    <property type="match status" value="2"/>
</dbReference>
<dbReference type="RefSeq" id="XP_002782457.1">
    <property type="nucleotide sequence ID" value="XM_002782411.1"/>
</dbReference>
<evidence type="ECO:0000256" key="5">
    <source>
        <dbReference type="ARBA" id="ARBA00022701"/>
    </source>
</evidence>
<accession>C5KMU4</accession>
<dbReference type="PANTHER" id="PTHR12442:SF7">
    <property type="entry name" value="DYNEIN AXONEMAL INTERMEDIATE CHAIN 2"/>
    <property type="match status" value="1"/>
</dbReference>
<dbReference type="AlphaFoldDB" id="C5KMU4"/>
<keyword evidence="4" id="KW-0853">WD repeat</keyword>
<keyword evidence="3" id="KW-0963">Cytoplasm</keyword>
<dbReference type="GO" id="GO:0005874">
    <property type="term" value="C:microtubule"/>
    <property type="evidence" value="ECO:0007669"/>
    <property type="project" value="UniProtKB-KW"/>
</dbReference>
<keyword evidence="11" id="KW-0966">Cell projection</keyword>
<dbReference type="GeneID" id="9044307"/>
<evidence type="ECO:0000256" key="7">
    <source>
        <dbReference type="ARBA" id="ARBA00023017"/>
    </source>
</evidence>
<dbReference type="Proteomes" id="UP000007800">
    <property type="component" value="Unassembled WGS sequence"/>
</dbReference>
<keyword evidence="10" id="KW-0206">Cytoskeleton</keyword>
<dbReference type="GO" id="GO:0045503">
    <property type="term" value="F:dynein light chain binding"/>
    <property type="evidence" value="ECO:0007669"/>
    <property type="project" value="TreeGrafter"/>
</dbReference>
<dbReference type="Pfam" id="PF00400">
    <property type="entry name" value="WD40"/>
    <property type="match status" value="1"/>
</dbReference>
<keyword evidence="5" id="KW-0493">Microtubule</keyword>
<dbReference type="SUPFAM" id="SSF50978">
    <property type="entry name" value="WD40 repeat-like"/>
    <property type="match status" value="1"/>
</dbReference>
<evidence type="ECO:0000256" key="2">
    <source>
        <dbReference type="ARBA" id="ARBA00011059"/>
    </source>
</evidence>
<evidence type="ECO:0000256" key="4">
    <source>
        <dbReference type="ARBA" id="ARBA00022574"/>
    </source>
</evidence>
<dbReference type="EMBL" id="GG674496">
    <property type="protein sequence ID" value="EER14252.1"/>
    <property type="molecule type" value="Genomic_DNA"/>
</dbReference>
<dbReference type="InterPro" id="IPR015943">
    <property type="entry name" value="WD40/YVTN_repeat-like_dom_sf"/>
</dbReference>